<proteinExistence type="predicted"/>
<reference evidence="1 2" key="1">
    <citation type="submission" date="2020-12" db="EMBL/GenBank/DDBJ databases">
        <title>Revised draft genomes of Rhodomicrobium vannielii ATCC 17100 and Rhodomicrobium udaipurense JA643.</title>
        <authorList>
            <person name="Conners E.M."/>
            <person name="Davenport E.J."/>
            <person name="Bose A."/>
        </authorList>
    </citation>
    <scope>NUCLEOTIDE SEQUENCE [LARGE SCALE GENOMIC DNA]</scope>
    <source>
        <strain evidence="1 2">JA643</strain>
    </source>
</reference>
<keyword evidence="2" id="KW-1185">Reference proteome</keyword>
<dbReference type="RefSeq" id="WP_037236982.1">
    <property type="nucleotide sequence ID" value="NZ_JAEMUK010000019.1"/>
</dbReference>
<comment type="caution">
    <text evidence="1">The sequence shown here is derived from an EMBL/GenBank/DDBJ whole genome shotgun (WGS) entry which is preliminary data.</text>
</comment>
<evidence type="ECO:0000313" key="2">
    <source>
        <dbReference type="Proteomes" id="UP000623250"/>
    </source>
</evidence>
<name>A0A8I1GB72_9HYPH</name>
<dbReference type="Proteomes" id="UP000623250">
    <property type="component" value="Unassembled WGS sequence"/>
</dbReference>
<dbReference type="AlphaFoldDB" id="A0A8I1GB72"/>
<protein>
    <submittedName>
        <fullName evidence="1">Uncharacterized protein</fullName>
    </submittedName>
</protein>
<organism evidence="1 2">
    <name type="scientific">Rhodomicrobium udaipurense</name>
    <dbReference type="NCBI Taxonomy" id="1202716"/>
    <lineage>
        <taxon>Bacteria</taxon>
        <taxon>Pseudomonadati</taxon>
        <taxon>Pseudomonadota</taxon>
        <taxon>Alphaproteobacteria</taxon>
        <taxon>Hyphomicrobiales</taxon>
        <taxon>Hyphomicrobiaceae</taxon>
        <taxon>Rhodomicrobium</taxon>
    </lineage>
</organism>
<dbReference type="EMBL" id="JAEMUK010000019">
    <property type="protein sequence ID" value="MBJ7543873.1"/>
    <property type="molecule type" value="Genomic_DNA"/>
</dbReference>
<sequence length="156" mass="17338">MLMVDLRNTNARLTMREFLASGRRYASNPIAFASFASGLRFGPRILLDERWRLPGNASSRFAFFRVLMHEILPPNYDVRHLETLGGRFALSLKPVGDYTVIALNRRVVTLSGLPRDEKTGAAIADVTMRPDAFLALCNELIADLSEKTLKALGKSG</sequence>
<gene>
    <name evidence="1" type="ORF">JDN41_09895</name>
</gene>
<evidence type="ECO:0000313" key="1">
    <source>
        <dbReference type="EMBL" id="MBJ7543873.1"/>
    </source>
</evidence>
<accession>A0A8I1GB72</accession>